<proteinExistence type="predicted"/>
<sequence>MSFKSSSPKIRRPHLFPLLSILLLLSAFTLLLVSLLTAPNSSSLSIYTLTATVTPSRTKPAGSEINYIRLDLGLLGYCQFTDADVPWYTHPVGCYGSKTGYNIRNVIRGVNNNLRGVSARQTNQWMDLTRGFVLPAVAAACVGIAMLLLILGEWVQYLHRIKSFLNITAWVFTFLGMVFSVAGMGCVISLIQKIKKTTWSSNGMVSIWTNMKTTEGIRYTYQYRLRQWYGAGTWTLVVACALLVLAVGVLGFTVVKERRATRKKNLRVEGKA</sequence>
<dbReference type="PANTHER" id="PTHR28013">
    <property type="entry name" value="PROTEIN DCV1-RELATED"/>
    <property type="match status" value="1"/>
</dbReference>
<feature type="transmembrane region" description="Helical" evidence="1">
    <location>
        <begin position="164"/>
        <end position="191"/>
    </location>
</feature>
<keyword evidence="1" id="KW-1133">Transmembrane helix</keyword>
<gene>
    <name evidence="2" type="ORF">QBC38DRAFT_467611</name>
</gene>
<protein>
    <submittedName>
        <fullName evidence="2">Uncharacterized protein</fullName>
    </submittedName>
</protein>
<keyword evidence="1" id="KW-0812">Transmembrane</keyword>
<dbReference type="Proteomes" id="UP001301958">
    <property type="component" value="Unassembled WGS sequence"/>
</dbReference>
<keyword evidence="3" id="KW-1185">Reference proteome</keyword>
<name>A0AAN7BWU3_9PEZI</name>
<dbReference type="GO" id="GO:0005886">
    <property type="term" value="C:plasma membrane"/>
    <property type="evidence" value="ECO:0007669"/>
    <property type="project" value="TreeGrafter"/>
</dbReference>
<evidence type="ECO:0000313" key="2">
    <source>
        <dbReference type="EMBL" id="KAK4231010.1"/>
    </source>
</evidence>
<reference evidence="2" key="2">
    <citation type="submission" date="2023-05" db="EMBL/GenBank/DDBJ databases">
        <authorList>
            <consortium name="Lawrence Berkeley National Laboratory"/>
            <person name="Steindorff A."/>
            <person name="Hensen N."/>
            <person name="Bonometti L."/>
            <person name="Westerberg I."/>
            <person name="Brannstrom I.O."/>
            <person name="Guillou S."/>
            <person name="Cros-Aarteil S."/>
            <person name="Calhoun S."/>
            <person name="Haridas S."/>
            <person name="Kuo A."/>
            <person name="Mondo S."/>
            <person name="Pangilinan J."/>
            <person name="Riley R."/>
            <person name="Labutti K."/>
            <person name="Andreopoulos B."/>
            <person name="Lipzen A."/>
            <person name="Chen C."/>
            <person name="Yanf M."/>
            <person name="Daum C."/>
            <person name="Ng V."/>
            <person name="Clum A."/>
            <person name="Ohm R."/>
            <person name="Martin F."/>
            <person name="Silar P."/>
            <person name="Natvig D."/>
            <person name="Lalanne C."/>
            <person name="Gautier V."/>
            <person name="Ament-Velasquez S.L."/>
            <person name="Kruys A."/>
            <person name="Hutchinson M.I."/>
            <person name="Powell A.J."/>
            <person name="Barry K."/>
            <person name="Miller A.N."/>
            <person name="Grigoriev I.V."/>
            <person name="Debuchy R."/>
            <person name="Gladieux P."/>
            <person name="Thoren M.H."/>
            <person name="Johannesson H."/>
        </authorList>
    </citation>
    <scope>NUCLEOTIDE SEQUENCE</scope>
    <source>
        <strain evidence="2">CBS 990.96</strain>
    </source>
</reference>
<dbReference type="PANTHER" id="PTHR28013:SF3">
    <property type="entry name" value="PROTEIN DCV1-RELATED"/>
    <property type="match status" value="1"/>
</dbReference>
<feature type="transmembrane region" description="Helical" evidence="1">
    <location>
        <begin position="234"/>
        <end position="255"/>
    </location>
</feature>
<reference evidence="2" key="1">
    <citation type="journal article" date="2023" name="Mol. Phylogenet. Evol.">
        <title>Genome-scale phylogeny and comparative genomics of the fungal order Sordariales.</title>
        <authorList>
            <person name="Hensen N."/>
            <person name="Bonometti L."/>
            <person name="Westerberg I."/>
            <person name="Brannstrom I.O."/>
            <person name="Guillou S."/>
            <person name="Cros-Aarteil S."/>
            <person name="Calhoun S."/>
            <person name="Haridas S."/>
            <person name="Kuo A."/>
            <person name="Mondo S."/>
            <person name="Pangilinan J."/>
            <person name="Riley R."/>
            <person name="LaButti K."/>
            <person name="Andreopoulos B."/>
            <person name="Lipzen A."/>
            <person name="Chen C."/>
            <person name="Yan M."/>
            <person name="Daum C."/>
            <person name="Ng V."/>
            <person name="Clum A."/>
            <person name="Steindorff A."/>
            <person name="Ohm R.A."/>
            <person name="Martin F."/>
            <person name="Silar P."/>
            <person name="Natvig D.O."/>
            <person name="Lalanne C."/>
            <person name="Gautier V."/>
            <person name="Ament-Velasquez S.L."/>
            <person name="Kruys A."/>
            <person name="Hutchinson M.I."/>
            <person name="Powell A.J."/>
            <person name="Barry K."/>
            <person name="Miller A.N."/>
            <person name="Grigoriev I.V."/>
            <person name="Debuchy R."/>
            <person name="Gladieux P."/>
            <person name="Hiltunen Thoren M."/>
            <person name="Johannesson H."/>
        </authorList>
    </citation>
    <scope>NUCLEOTIDE SEQUENCE</scope>
    <source>
        <strain evidence="2">CBS 990.96</strain>
    </source>
</reference>
<dbReference type="GO" id="GO:0032153">
    <property type="term" value="C:cell division site"/>
    <property type="evidence" value="ECO:0007669"/>
    <property type="project" value="TreeGrafter"/>
</dbReference>
<dbReference type="InterPro" id="IPR051380">
    <property type="entry name" value="pH-response_reg_palI/RIM9"/>
</dbReference>
<organism evidence="2 3">
    <name type="scientific">Podospora fimiseda</name>
    <dbReference type="NCBI Taxonomy" id="252190"/>
    <lineage>
        <taxon>Eukaryota</taxon>
        <taxon>Fungi</taxon>
        <taxon>Dikarya</taxon>
        <taxon>Ascomycota</taxon>
        <taxon>Pezizomycotina</taxon>
        <taxon>Sordariomycetes</taxon>
        <taxon>Sordariomycetidae</taxon>
        <taxon>Sordariales</taxon>
        <taxon>Podosporaceae</taxon>
        <taxon>Podospora</taxon>
    </lineage>
</organism>
<dbReference type="GO" id="GO:0035838">
    <property type="term" value="C:growing cell tip"/>
    <property type="evidence" value="ECO:0007669"/>
    <property type="project" value="TreeGrafter"/>
</dbReference>
<accession>A0AAN7BWU3</accession>
<evidence type="ECO:0000256" key="1">
    <source>
        <dbReference type="SAM" id="Phobius"/>
    </source>
</evidence>
<dbReference type="AlphaFoldDB" id="A0AAN7BWU3"/>
<comment type="caution">
    <text evidence="2">The sequence shown here is derived from an EMBL/GenBank/DDBJ whole genome shotgun (WGS) entry which is preliminary data.</text>
</comment>
<keyword evidence="1" id="KW-0472">Membrane</keyword>
<feature type="transmembrane region" description="Helical" evidence="1">
    <location>
        <begin position="132"/>
        <end position="152"/>
    </location>
</feature>
<dbReference type="EMBL" id="MU865295">
    <property type="protein sequence ID" value="KAK4231010.1"/>
    <property type="molecule type" value="Genomic_DNA"/>
</dbReference>
<evidence type="ECO:0000313" key="3">
    <source>
        <dbReference type="Proteomes" id="UP001301958"/>
    </source>
</evidence>